<evidence type="ECO:0000313" key="2">
    <source>
        <dbReference type="EMBL" id="CZS98131.1"/>
    </source>
</evidence>
<evidence type="ECO:0000256" key="1">
    <source>
        <dbReference type="SAM" id="MobiDB-lite"/>
    </source>
</evidence>
<accession>A0A1E1KJI0</accession>
<dbReference type="InterPro" id="IPR038883">
    <property type="entry name" value="AN11006-like"/>
</dbReference>
<dbReference type="PANTHER" id="PTHR42085:SF1">
    <property type="entry name" value="F-BOX DOMAIN-CONTAINING PROTEIN"/>
    <property type="match status" value="1"/>
</dbReference>
<feature type="region of interest" description="Disordered" evidence="1">
    <location>
        <begin position="357"/>
        <end position="378"/>
    </location>
</feature>
<dbReference type="PANTHER" id="PTHR42085">
    <property type="entry name" value="F-BOX DOMAIN-CONTAINING PROTEIN"/>
    <property type="match status" value="1"/>
</dbReference>
<dbReference type="OrthoDB" id="62952at2759"/>
<feature type="compositionally biased region" description="Basic residues" evidence="1">
    <location>
        <begin position="358"/>
        <end position="367"/>
    </location>
</feature>
<name>A0A1E1KJI0_9HELO</name>
<keyword evidence="3" id="KW-1185">Reference proteome</keyword>
<organism evidence="2 3">
    <name type="scientific">Rhynchosporium agropyri</name>
    <dbReference type="NCBI Taxonomy" id="914238"/>
    <lineage>
        <taxon>Eukaryota</taxon>
        <taxon>Fungi</taxon>
        <taxon>Dikarya</taxon>
        <taxon>Ascomycota</taxon>
        <taxon>Pezizomycotina</taxon>
        <taxon>Leotiomycetes</taxon>
        <taxon>Helotiales</taxon>
        <taxon>Ploettnerulaceae</taxon>
        <taxon>Rhynchosporium</taxon>
    </lineage>
</organism>
<dbReference type="AlphaFoldDB" id="A0A1E1KJI0"/>
<protein>
    <submittedName>
        <fullName evidence="2">Uncharacterized protein</fullName>
    </submittedName>
</protein>
<evidence type="ECO:0000313" key="3">
    <source>
        <dbReference type="Proteomes" id="UP000178912"/>
    </source>
</evidence>
<gene>
    <name evidence="2" type="ORF">RAG0_06974</name>
</gene>
<proteinExistence type="predicted"/>
<reference evidence="3" key="1">
    <citation type="submission" date="2016-03" db="EMBL/GenBank/DDBJ databases">
        <authorList>
            <person name="Guldener U."/>
        </authorList>
    </citation>
    <scope>NUCLEOTIDE SEQUENCE [LARGE SCALE GENOMIC DNA]</scope>
    <source>
        <strain evidence="3">04CH-RAC-A.6.1</strain>
    </source>
</reference>
<sequence length="378" mass="42528">MATSTPTMRVTRGRTGKLPTPTSRKGFVTVFEDSESPPTSPSRKKLPKFAEEPISPQVPDELLQVVPYKKPAPFLQTFQSKKKLPDGLCIVRALGGGRYEVVPLKDVDLEVASAKENGTLIESDAGLRSVLSITPEEWASAKWACDQAISSADRSIFRIRELPLELRLMIYDYALVSHKPLHHKPKGSTSLTLGLNLMLVSKAMYEETRSTFYKNNFVVFVGTKGPPDYLEAIREHLRFATFKWEHFGKSDSHTFKFLATCPKFKVLDVIVTNWCYQYSRYRFGLGVPNDPLRKFKYCPGFEKLCALRGIEEVRIVKSLAPDITDADTEALRVHLSSLLTKPIVIIPPKKVKATAVAKAKKSKKKSKNNWEDDSEYDG</sequence>
<dbReference type="Proteomes" id="UP000178912">
    <property type="component" value="Unassembled WGS sequence"/>
</dbReference>
<dbReference type="EMBL" id="FJUX01000035">
    <property type="protein sequence ID" value="CZS98131.1"/>
    <property type="molecule type" value="Genomic_DNA"/>
</dbReference>
<feature type="region of interest" description="Disordered" evidence="1">
    <location>
        <begin position="1"/>
        <end position="53"/>
    </location>
</feature>